<comment type="caution">
    <text evidence="2">The sequence shown here is derived from an EMBL/GenBank/DDBJ whole genome shotgun (WGS) entry which is preliminary data.</text>
</comment>
<dbReference type="CDD" id="cd06587">
    <property type="entry name" value="VOC"/>
    <property type="match status" value="1"/>
</dbReference>
<reference evidence="2 3" key="1">
    <citation type="journal article" date="2019" name="Int. J. Syst. Evol. Microbiol.">
        <title>The Global Catalogue of Microorganisms (GCM) 10K type strain sequencing project: providing services to taxonomists for standard genome sequencing and annotation.</title>
        <authorList>
            <consortium name="The Broad Institute Genomics Platform"/>
            <consortium name="The Broad Institute Genome Sequencing Center for Infectious Disease"/>
            <person name="Wu L."/>
            <person name="Ma J."/>
        </authorList>
    </citation>
    <scope>NUCLEOTIDE SEQUENCE [LARGE SCALE GENOMIC DNA]</scope>
    <source>
        <strain evidence="2 3">JCM 14162</strain>
    </source>
</reference>
<evidence type="ECO:0000313" key="3">
    <source>
        <dbReference type="Proteomes" id="UP001500713"/>
    </source>
</evidence>
<feature type="domain" description="VOC" evidence="1">
    <location>
        <begin position="5"/>
        <end position="125"/>
    </location>
</feature>
<protein>
    <recommendedName>
        <fullName evidence="1">VOC domain-containing protein</fullName>
    </recommendedName>
</protein>
<evidence type="ECO:0000259" key="1">
    <source>
        <dbReference type="PROSITE" id="PS51819"/>
    </source>
</evidence>
<dbReference type="Pfam" id="PF00903">
    <property type="entry name" value="Glyoxalase"/>
    <property type="match status" value="1"/>
</dbReference>
<accession>A0ABN1AZ40</accession>
<dbReference type="InterPro" id="IPR004360">
    <property type="entry name" value="Glyas_Fos-R_dOase_dom"/>
</dbReference>
<dbReference type="Proteomes" id="UP001500713">
    <property type="component" value="Unassembled WGS sequence"/>
</dbReference>
<organism evidence="2 3">
    <name type="scientific">Parasphingorhabdus litoris</name>
    <dbReference type="NCBI Taxonomy" id="394733"/>
    <lineage>
        <taxon>Bacteria</taxon>
        <taxon>Pseudomonadati</taxon>
        <taxon>Pseudomonadota</taxon>
        <taxon>Alphaproteobacteria</taxon>
        <taxon>Sphingomonadales</taxon>
        <taxon>Sphingomonadaceae</taxon>
        <taxon>Parasphingorhabdus</taxon>
    </lineage>
</organism>
<dbReference type="Gene3D" id="3.10.180.10">
    <property type="entry name" value="2,3-Dihydroxybiphenyl 1,2-Dioxygenase, domain 1"/>
    <property type="match status" value="1"/>
</dbReference>
<evidence type="ECO:0000313" key="2">
    <source>
        <dbReference type="EMBL" id="GAA0486962.1"/>
    </source>
</evidence>
<dbReference type="PROSITE" id="PS51819">
    <property type="entry name" value="VOC"/>
    <property type="match status" value="1"/>
</dbReference>
<gene>
    <name evidence="2" type="ORF">GCM10009096_32240</name>
</gene>
<dbReference type="InterPro" id="IPR037523">
    <property type="entry name" value="VOC_core"/>
</dbReference>
<dbReference type="SUPFAM" id="SSF54593">
    <property type="entry name" value="Glyoxalase/Bleomycin resistance protein/Dihydroxybiphenyl dioxygenase"/>
    <property type="match status" value="1"/>
</dbReference>
<proteinExistence type="predicted"/>
<dbReference type="InterPro" id="IPR029068">
    <property type="entry name" value="Glyas_Bleomycin-R_OHBP_Dase"/>
</dbReference>
<name>A0ABN1AZ40_9SPHN</name>
<dbReference type="EMBL" id="BAAAEM010000003">
    <property type="protein sequence ID" value="GAA0486962.1"/>
    <property type="molecule type" value="Genomic_DNA"/>
</dbReference>
<sequence>MTIATLEHVNMTVSDPQRSADLMRDLFGWHIRWEGPSMLGGHTIHVGTDDQYLALYTNDKIKQAEPHFNKGEPLNHVAMTVDDLDAVEDKVKAAGLEPFGHDDYDPGRRFYFFDWNGIEYEIVNYG</sequence>
<dbReference type="RefSeq" id="WP_229955742.1">
    <property type="nucleotide sequence ID" value="NZ_BAAAEM010000003.1"/>
</dbReference>
<keyword evidence="3" id="KW-1185">Reference proteome</keyword>